<name>A0A1G2HL50_9BACT</name>
<dbReference type="Proteomes" id="UP000178991">
    <property type="component" value="Unassembled WGS sequence"/>
</dbReference>
<evidence type="ECO:0008006" key="4">
    <source>
        <dbReference type="Google" id="ProtNLM"/>
    </source>
</evidence>
<organism evidence="2 3">
    <name type="scientific">Candidatus Staskawiczbacteria bacterium RIFCSPHIGHO2_01_FULL_34_27</name>
    <dbReference type="NCBI Taxonomy" id="1802199"/>
    <lineage>
        <taxon>Bacteria</taxon>
        <taxon>Candidatus Staskawicziibacteriota</taxon>
    </lineage>
</organism>
<gene>
    <name evidence="2" type="ORF">A2639_03240</name>
</gene>
<feature type="transmembrane region" description="Helical" evidence="1">
    <location>
        <begin position="130"/>
        <end position="148"/>
    </location>
</feature>
<feature type="transmembrane region" description="Helical" evidence="1">
    <location>
        <begin position="82"/>
        <end position="103"/>
    </location>
</feature>
<keyword evidence="1" id="KW-1133">Transmembrane helix</keyword>
<proteinExistence type="predicted"/>
<feature type="transmembrane region" description="Helical" evidence="1">
    <location>
        <begin position="59"/>
        <end position="76"/>
    </location>
</feature>
<dbReference type="AlphaFoldDB" id="A0A1G2HL50"/>
<reference evidence="2 3" key="1">
    <citation type="journal article" date="2016" name="Nat. Commun.">
        <title>Thousands of microbial genomes shed light on interconnected biogeochemical processes in an aquifer system.</title>
        <authorList>
            <person name="Anantharaman K."/>
            <person name="Brown C.T."/>
            <person name="Hug L.A."/>
            <person name="Sharon I."/>
            <person name="Castelle C.J."/>
            <person name="Probst A.J."/>
            <person name="Thomas B.C."/>
            <person name="Singh A."/>
            <person name="Wilkins M.J."/>
            <person name="Karaoz U."/>
            <person name="Brodie E.L."/>
            <person name="Williams K.H."/>
            <person name="Hubbard S.S."/>
            <person name="Banfield J.F."/>
        </authorList>
    </citation>
    <scope>NUCLEOTIDE SEQUENCE [LARGE SCALE GENOMIC DNA]</scope>
</reference>
<sequence>MILLAHMLFGAAIGASIKNLPLAIILAFLGHYFLDLFPHVEYDIENIKNKNWKKSLPDFSRVFLDFSIGIIIIFLFSKNQPIIYVCGFIALVPDGLTLISYVFPNKVSNLHDTIHTQHIHYLTKKKRFPIFWRILTQVLAVIVSIILLKS</sequence>
<protein>
    <recommendedName>
        <fullName evidence="4">DUF3307 domain-containing protein</fullName>
    </recommendedName>
</protein>
<accession>A0A1G2HL50</accession>
<keyword evidence="1" id="KW-0472">Membrane</keyword>
<evidence type="ECO:0000313" key="2">
    <source>
        <dbReference type="EMBL" id="OGZ63183.1"/>
    </source>
</evidence>
<evidence type="ECO:0000313" key="3">
    <source>
        <dbReference type="Proteomes" id="UP000178991"/>
    </source>
</evidence>
<comment type="caution">
    <text evidence="2">The sequence shown here is derived from an EMBL/GenBank/DDBJ whole genome shotgun (WGS) entry which is preliminary data.</text>
</comment>
<evidence type="ECO:0000256" key="1">
    <source>
        <dbReference type="SAM" id="Phobius"/>
    </source>
</evidence>
<dbReference type="EMBL" id="MHOL01000005">
    <property type="protein sequence ID" value="OGZ63183.1"/>
    <property type="molecule type" value="Genomic_DNA"/>
</dbReference>
<keyword evidence="1" id="KW-0812">Transmembrane</keyword>